<feature type="coiled-coil region" evidence="5">
    <location>
        <begin position="93"/>
        <end position="275"/>
    </location>
</feature>
<comment type="caution">
    <text evidence="8">The sequence shown here is derived from an EMBL/GenBank/DDBJ whole genome shotgun (WGS) entry which is preliminary data.</text>
</comment>
<evidence type="ECO:0000256" key="2">
    <source>
        <dbReference type="ARBA" id="ARBA00007181"/>
    </source>
</evidence>
<dbReference type="Pfam" id="PF25771">
    <property type="entry name" value="CC_CEP152-bind"/>
    <property type="match status" value="1"/>
</dbReference>
<evidence type="ECO:0000313" key="8">
    <source>
        <dbReference type="EMBL" id="KAH3807970.1"/>
    </source>
</evidence>
<dbReference type="AlphaFoldDB" id="A0A9D4FZL7"/>
<dbReference type="GO" id="GO:0005737">
    <property type="term" value="C:cytoplasm"/>
    <property type="evidence" value="ECO:0007669"/>
    <property type="project" value="UniProtKB-SubCell"/>
</dbReference>
<evidence type="ECO:0000259" key="7">
    <source>
        <dbReference type="Pfam" id="PF25771"/>
    </source>
</evidence>
<comment type="similarity">
    <text evidence="2">Belongs to the CEP63 family.</text>
</comment>
<dbReference type="PANTHER" id="PTHR18875">
    <property type="entry name" value="SARCOMA ANTIGEN NY-SAR-24/CYTOSKELETAL PROTEIN SOJO"/>
    <property type="match status" value="1"/>
</dbReference>
<dbReference type="EMBL" id="JAIWYP010000006">
    <property type="protein sequence ID" value="KAH3807970.1"/>
    <property type="molecule type" value="Genomic_DNA"/>
</dbReference>
<evidence type="ECO:0000313" key="9">
    <source>
        <dbReference type="Proteomes" id="UP000828390"/>
    </source>
</evidence>
<dbReference type="InterPro" id="IPR031470">
    <property type="entry name" value="CEP63/Deup1_N"/>
</dbReference>
<feature type="coiled-coil region" evidence="5">
    <location>
        <begin position="428"/>
        <end position="490"/>
    </location>
</feature>
<protein>
    <recommendedName>
        <fullName evidence="10">Centrosomal protein of 63 kDa</fullName>
    </recommendedName>
</protein>
<dbReference type="GO" id="GO:0007099">
    <property type="term" value="P:centriole replication"/>
    <property type="evidence" value="ECO:0007669"/>
    <property type="project" value="TreeGrafter"/>
</dbReference>
<dbReference type="Gene3D" id="1.10.287.1490">
    <property type="match status" value="1"/>
</dbReference>
<feature type="domain" description="CEP63/Deup1 N-terminal" evidence="6">
    <location>
        <begin position="71"/>
        <end position="246"/>
    </location>
</feature>
<dbReference type="GO" id="GO:0098535">
    <property type="term" value="P:de novo centriole assembly involved in multi-ciliated epithelial cell differentiation"/>
    <property type="evidence" value="ECO:0007669"/>
    <property type="project" value="TreeGrafter"/>
</dbReference>
<evidence type="ECO:0008006" key="10">
    <source>
        <dbReference type="Google" id="ProtNLM"/>
    </source>
</evidence>
<evidence type="ECO:0000256" key="1">
    <source>
        <dbReference type="ARBA" id="ARBA00004496"/>
    </source>
</evidence>
<proteinExistence type="inferred from homology"/>
<gene>
    <name evidence="8" type="ORF">DPMN_136318</name>
</gene>
<comment type="subcellular location">
    <subcellularLocation>
        <location evidence="1">Cytoplasm</location>
    </subcellularLocation>
</comment>
<reference evidence="8" key="1">
    <citation type="journal article" date="2019" name="bioRxiv">
        <title>The Genome of the Zebra Mussel, Dreissena polymorpha: A Resource for Invasive Species Research.</title>
        <authorList>
            <person name="McCartney M.A."/>
            <person name="Auch B."/>
            <person name="Kono T."/>
            <person name="Mallez S."/>
            <person name="Zhang Y."/>
            <person name="Obille A."/>
            <person name="Becker A."/>
            <person name="Abrahante J.E."/>
            <person name="Garbe J."/>
            <person name="Badalamenti J.P."/>
            <person name="Herman A."/>
            <person name="Mangelson H."/>
            <person name="Liachko I."/>
            <person name="Sullivan S."/>
            <person name="Sone E.D."/>
            <person name="Koren S."/>
            <person name="Silverstein K.A.T."/>
            <person name="Beckman K.B."/>
            <person name="Gohl D.M."/>
        </authorList>
    </citation>
    <scope>NUCLEOTIDE SEQUENCE</scope>
    <source>
        <strain evidence="8">Duluth1</strain>
        <tissue evidence="8">Whole animal</tissue>
    </source>
</reference>
<reference evidence="8" key="2">
    <citation type="submission" date="2020-11" db="EMBL/GenBank/DDBJ databases">
        <authorList>
            <person name="McCartney M.A."/>
            <person name="Auch B."/>
            <person name="Kono T."/>
            <person name="Mallez S."/>
            <person name="Becker A."/>
            <person name="Gohl D.M."/>
            <person name="Silverstein K.A.T."/>
            <person name="Koren S."/>
            <person name="Bechman K.B."/>
            <person name="Herman A."/>
            <person name="Abrahante J.E."/>
            <person name="Garbe J."/>
        </authorList>
    </citation>
    <scope>NUCLEOTIDE SEQUENCE</scope>
    <source>
        <strain evidence="8">Duluth1</strain>
        <tissue evidence="8">Whole animal</tissue>
    </source>
</reference>
<dbReference type="InterPro" id="IPR057656">
    <property type="entry name" value="CEP63/Deup1_CC"/>
</dbReference>
<dbReference type="GO" id="GO:0005814">
    <property type="term" value="C:centriole"/>
    <property type="evidence" value="ECO:0007669"/>
    <property type="project" value="TreeGrafter"/>
</dbReference>
<name>A0A9D4FZL7_DREPO</name>
<dbReference type="PANTHER" id="PTHR18875:SF3">
    <property type="entry name" value="CENTROSOMAL PROTEIN OF 63 KDA"/>
    <property type="match status" value="1"/>
</dbReference>
<dbReference type="Pfam" id="PF17045">
    <property type="entry name" value="CEP63"/>
    <property type="match status" value="1"/>
</dbReference>
<keyword evidence="3" id="KW-0963">Cytoplasm</keyword>
<evidence type="ECO:0000256" key="4">
    <source>
        <dbReference type="ARBA" id="ARBA00023054"/>
    </source>
</evidence>
<keyword evidence="9" id="KW-1185">Reference proteome</keyword>
<feature type="coiled-coil region" evidence="5">
    <location>
        <begin position="551"/>
        <end position="703"/>
    </location>
</feature>
<feature type="coiled-coil region" evidence="5">
    <location>
        <begin position="308"/>
        <end position="391"/>
    </location>
</feature>
<dbReference type="OrthoDB" id="10007333at2759"/>
<dbReference type="Proteomes" id="UP000828390">
    <property type="component" value="Unassembled WGS sequence"/>
</dbReference>
<organism evidence="8 9">
    <name type="scientific">Dreissena polymorpha</name>
    <name type="common">Zebra mussel</name>
    <name type="synonym">Mytilus polymorpha</name>
    <dbReference type="NCBI Taxonomy" id="45954"/>
    <lineage>
        <taxon>Eukaryota</taxon>
        <taxon>Metazoa</taxon>
        <taxon>Spiralia</taxon>
        <taxon>Lophotrochozoa</taxon>
        <taxon>Mollusca</taxon>
        <taxon>Bivalvia</taxon>
        <taxon>Autobranchia</taxon>
        <taxon>Heteroconchia</taxon>
        <taxon>Euheterodonta</taxon>
        <taxon>Imparidentia</taxon>
        <taxon>Neoheterodontei</taxon>
        <taxon>Myida</taxon>
        <taxon>Dreissenoidea</taxon>
        <taxon>Dreissenidae</taxon>
        <taxon>Dreissena</taxon>
    </lineage>
</organism>
<evidence type="ECO:0000259" key="6">
    <source>
        <dbReference type="Pfam" id="PF17045"/>
    </source>
</evidence>
<accession>A0A9D4FZL7</accession>
<keyword evidence="4 5" id="KW-0175">Coiled coil</keyword>
<feature type="domain" description="CEP63/Deup1 CEP152 binding coiled coil" evidence="7">
    <location>
        <begin position="753"/>
        <end position="782"/>
    </location>
</feature>
<evidence type="ECO:0000256" key="3">
    <source>
        <dbReference type="ARBA" id="ARBA00022490"/>
    </source>
</evidence>
<sequence length="789" mass="92502">MISVGKYDLNRLAATCSQKVNECRALYKKILQTFSSRPATPDRQMKNMDVPVTSLWTELQRENKIPKGVLTSNCELELQELMKQIDKSVAGRKREWERERESLQSRLNVREKEGQMQKTTLEQKHKEIGELRVKLDTSENKQRDLVSQYETQLSQMKTEVQNIHREYERLQKRYTKHKRETERDKEKSSLEIQDNAQEVQRLAKKVEDYRQRSKEWEIDRRAQQKQIENLESQRKAISEKCEFVQQQFEELESHRESLIDKCDRVQQQAQTYQAQLDRRREILDSTELSLNSQIAQLEAKLSTSTESLRIQSSKVEKLKQSLEEAMNAHKKAMDDNERLLSDLKKATTSIRKLEELNTELQAELRARDNFLQMSEEDSKQHEKDLAILKAQIEEKDAIIKKLGDTRSQCEDETIQVLRKTVSEVEDQARISRRSEELLKQENQQLQEELGLKREDCDSLDRKLENKKADIERLEAELGLMKRQLSDAQEMIASLGGKHDAELSGMREHLAKVTFDLHTNSSHLTSVSEKARSMEEQIVSSRDEIKMKDSELKVANAQVEGLRLENRHLRQTIINQTQKTLDQSETENQLREREQQYRDKIKSLEKENVSLKDELNVLRQDLTAMEDRYDDTLQRTIHEAEMSHAEEMAREQRRLQDIEEDADRRVNMLQDRLDSTINRYEEQLQLLRRQKARLEDDLDQERRAGSSFHRGDIVLEEGEEGVLYVNDDMSLTGSDSLLDMPVDGNSLGGTASEKFLQEEQARTRQLENIIDNHIETLKSNSDFAIKKHKR</sequence>
<evidence type="ECO:0000256" key="5">
    <source>
        <dbReference type="SAM" id="Coils"/>
    </source>
</evidence>